<feature type="domain" description="Glycoside hydrolase family 2 immunoglobulin-like beta-sandwich" evidence="5">
    <location>
        <begin position="285"/>
        <end position="357"/>
    </location>
</feature>
<dbReference type="InterPro" id="IPR006103">
    <property type="entry name" value="Glyco_hydro_2_cat"/>
</dbReference>
<dbReference type="Gene3D" id="2.60.120.260">
    <property type="entry name" value="Galactose-binding domain-like"/>
    <property type="match status" value="1"/>
</dbReference>
<organism evidence="8 9">
    <name type="scientific">Enorma phocaeensis</name>
    <dbReference type="NCBI Taxonomy" id="1871019"/>
    <lineage>
        <taxon>Bacteria</taxon>
        <taxon>Bacillati</taxon>
        <taxon>Actinomycetota</taxon>
        <taxon>Coriobacteriia</taxon>
        <taxon>Coriobacteriales</taxon>
        <taxon>Coriobacteriaceae</taxon>
        <taxon>Enorma</taxon>
    </lineage>
</organism>
<dbReference type="Gene3D" id="2.60.40.10">
    <property type="entry name" value="Immunoglobulins"/>
    <property type="match status" value="1"/>
</dbReference>
<feature type="domain" description="Glycosyl hydrolases family 2 sugar binding" evidence="7">
    <location>
        <begin position="116"/>
        <end position="172"/>
    </location>
</feature>
<dbReference type="EMBL" id="JAUDDZ010000004">
    <property type="protein sequence ID" value="MDM8274788.1"/>
    <property type="molecule type" value="Genomic_DNA"/>
</dbReference>
<evidence type="ECO:0000259" key="6">
    <source>
        <dbReference type="Pfam" id="PF02836"/>
    </source>
</evidence>
<dbReference type="SUPFAM" id="SSF49303">
    <property type="entry name" value="beta-Galactosidase/glucuronidase domain"/>
    <property type="match status" value="1"/>
</dbReference>
<dbReference type="PANTHER" id="PTHR42732:SF2">
    <property type="entry name" value="BETA-MANNOSIDASE"/>
    <property type="match status" value="1"/>
</dbReference>
<dbReference type="RefSeq" id="WP_289544910.1">
    <property type="nucleotide sequence ID" value="NZ_JAUDDZ010000004.1"/>
</dbReference>
<dbReference type="InterPro" id="IPR006104">
    <property type="entry name" value="Glyco_hydro_2_N"/>
</dbReference>
<protein>
    <submittedName>
        <fullName evidence="8">Glycoside hydrolase family 2 TIM barrel-domain containing protein</fullName>
    </submittedName>
</protein>
<evidence type="ECO:0000256" key="4">
    <source>
        <dbReference type="SAM" id="MobiDB-lite"/>
    </source>
</evidence>
<evidence type="ECO:0000313" key="8">
    <source>
        <dbReference type="EMBL" id="MDM8274788.1"/>
    </source>
</evidence>
<evidence type="ECO:0000256" key="3">
    <source>
        <dbReference type="ARBA" id="ARBA00023295"/>
    </source>
</evidence>
<evidence type="ECO:0000259" key="5">
    <source>
        <dbReference type="Pfam" id="PF00703"/>
    </source>
</evidence>
<feature type="domain" description="Glycoside hydrolase family 2 catalytic" evidence="6">
    <location>
        <begin position="386"/>
        <end position="560"/>
    </location>
</feature>
<accession>A0ABT7V8G2</accession>
<comment type="caution">
    <text evidence="8">The sequence shown here is derived from an EMBL/GenBank/DDBJ whole genome shotgun (WGS) entry which is preliminary data.</text>
</comment>
<dbReference type="InterPro" id="IPR017853">
    <property type="entry name" value="GH"/>
</dbReference>
<feature type="compositionally biased region" description="Basic and acidic residues" evidence="4">
    <location>
        <begin position="274"/>
        <end position="288"/>
    </location>
</feature>
<keyword evidence="9" id="KW-1185">Reference proteome</keyword>
<dbReference type="GO" id="GO:0016787">
    <property type="term" value="F:hydrolase activity"/>
    <property type="evidence" value="ECO:0007669"/>
    <property type="project" value="UniProtKB-KW"/>
</dbReference>
<evidence type="ECO:0000256" key="2">
    <source>
        <dbReference type="ARBA" id="ARBA00022801"/>
    </source>
</evidence>
<dbReference type="SUPFAM" id="SSF51445">
    <property type="entry name" value="(Trans)glycosidases"/>
    <property type="match status" value="1"/>
</dbReference>
<dbReference type="InterPro" id="IPR008979">
    <property type="entry name" value="Galactose-bd-like_sf"/>
</dbReference>
<name>A0ABT7V8G2_9ACTN</name>
<proteinExistence type="inferred from homology"/>
<feature type="region of interest" description="Disordered" evidence="4">
    <location>
        <begin position="274"/>
        <end position="293"/>
    </location>
</feature>
<reference evidence="9" key="1">
    <citation type="submission" date="2023-06" db="EMBL/GenBank/DDBJ databases">
        <title>Identification and characterization of horizontal gene transfer across gut microbiota members of farm animals based on homology search.</title>
        <authorList>
            <person name="Zeman M."/>
            <person name="Kubasova T."/>
            <person name="Jahodarova E."/>
            <person name="Nykrynova M."/>
            <person name="Rychlik I."/>
        </authorList>
    </citation>
    <scope>NUCLEOTIDE SEQUENCE [LARGE SCALE GENOMIC DNA]</scope>
    <source>
        <strain evidence="9">154_Feed</strain>
    </source>
</reference>
<dbReference type="InterPro" id="IPR013783">
    <property type="entry name" value="Ig-like_fold"/>
</dbReference>
<dbReference type="Proteomes" id="UP001529421">
    <property type="component" value="Unassembled WGS sequence"/>
</dbReference>
<gene>
    <name evidence="8" type="ORF">QUW28_04645</name>
</gene>
<dbReference type="Pfam" id="PF02836">
    <property type="entry name" value="Glyco_hydro_2_C"/>
    <property type="match status" value="1"/>
</dbReference>
<dbReference type="Pfam" id="PF02837">
    <property type="entry name" value="Glyco_hydro_2_N"/>
    <property type="match status" value="1"/>
</dbReference>
<keyword evidence="3" id="KW-0326">Glycosidase</keyword>
<evidence type="ECO:0000313" key="9">
    <source>
        <dbReference type="Proteomes" id="UP001529421"/>
    </source>
</evidence>
<dbReference type="PANTHER" id="PTHR42732">
    <property type="entry name" value="BETA-GALACTOSIDASE"/>
    <property type="match status" value="1"/>
</dbReference>
<dbReference type="InterPro" id="IPR051913">
    <property type="entry name" value="GH2_Domain-Containing"/>
</dbReference>
<dbReference type="Gene3D" id="3.20.20.80">
    <property type="entry name" value="Glycosidases"/>
    <property type="match status" value="1"/>
</dbReference>
<comment type="similarity">
    <text evidence="1">Belongs to the glycosyl hydrolase 2 family.</text>
</comment>
<evidence type="ECO:0000256" key="1">
    <source>
        <dbReference type="ARBA" id="ARBA00007401"/>
    </source>
</evidence>
<keyword evidence="2 8" id="KW-0378">Hydrolase</keyword>
<evidence type="ECO:0000259" key="7">
    <source>
        <dbReference type="Pfam" id="PF02837"/>
    </source>
</evidence>
<sequence length="671" mass="74127">MLDIIRVLKSAKSHERGELLPLSTPWGDSIDPAYVLPEHPRPTLQREAYAMLNGRWDYAVTPLPQGRSGPLPAPEARKAVSEAPLPSTWDGKILVPFSPEAPLSGVGRHLSPDELLWYRRDAKMPACARHERVLLHFEAVDWICAVYVNGSLAAVHQGGYLPFDVDITPHVARVDTDDATSRDGDAPDTTSPLQAGGSFEIALCVYDPSDAGTQPRGKQRLRPGGIWYTAQSGIWQSVWLEVVPAIYIAGLALQGTARGELEVRVTAIDARDVRTDSTEAPRPSRRDGTSPADATLQVCLRDSDGAIVARSSLALAPSEKCARRLLAHATLSVDGPRLWSPDEPYLYDAFVTLDANAPEVPRDRVRSYCAFRTVEVKRDGAGCPRLHLNGTPLLVRGVLDQGYWPDGLMTAPSDAALVHDIQEMRSAGFNMLRKHIKIERQRWYFHCDRLGMLVWQDAVSGGGAYSPWHTSRKPTLFQASWSRFRDDTPSHRAALSAADAEYRHEWTRSCEDMVRLLAGHPSIVTWVLFNEGWGQFDAAAACRAVRALDPTRPVDATSGWYDQRCGDFLSHHNYFRPLGALRDPAGRAFVLSEFGGLTQLVAEHSASPIGYGYGNYPSIDAWRQAVLREIGRAQGLSAQGLAGYVYTQLSDVEDELNGILTYDRHVNKLKK</sequence>
<dbReference type="SUPFAM" id="SSF49785">
    <property type="entry name" value="Galactose-binding domain-like"/>
    <property type="match status" value="1"/>
</dbReference>
<dbReference type="Pfam" id="PF00703">
    <property type="entry name" value="Glyco_hydro_2"/>
    <property type="match status" value="1"/>
</dbReference>
<dbReference type="InterPro" id="IPR036156">
    <property type="entry name" value="Beta-gal/glucu_dom_sf"/>
</dbReference>
<dbReference type="InterPro" id="IPR006102">
    <property type="entry name" value="Ig-like_GH2"/>
</dbReference>